<dbReference type="NCBIfam" id="TIGR01815">
    <property type="entry name" value="TrpE-clade3"/>
    <property type="match status" value="1"/>
</dbReference>
<keyword evidence="3" id="KW-0456">Lyase</keyword>
<dbReference type="Pfam" id="PF00117">
    <property type="entry name" value="GATase"/>
    <property type="match status" value="1"/>
</dbReference>
<dbReference type="NCBIfam" id="TIGR00566">
    <property type="entry name" value="trpG_papA"/>
    <property type="match status" value="1"/>
</dbReference>
<proteinExistence type="predicted"/>
<keyword evidence="3" id="KW-0822">Tryptophan biosynthesis</keyword>
<evidence type="ECO:0000259" key="6">
    <source>
        <dbReference type="Pfam" id="PF04715"/>
    </source>
</evidence>
<dbReference type="SUPFAM" id="SSF56322">
    <property type="entry name" value="ADC synthase"/>
    <property type="match status" value="1"/>
</dbReference>
<feature type="domain" description="Anthranilate synthase component I N-terminal" evidence="6">
    <location>
        <begin position="130"/>
        <end position="201"/>
    </location>
</feature>
<comment type="catalytic activity">
    <reaction evidence="3">
        <text>chorismate + L-glutamine = anthranilate + pyruvate + L-glutamate + H(+)</text>
        <dbReference type="Rhea" id="RHEA:21732"/>
        <dbReference type="ChEBI" id="CHEBI:15361"/>
        <dbReference type="ChEBI" id="CHEBI:15378"/>
        <dbReference type="ChEBI" id="CHEBI:16567"/>
        <dbReference type="ChEBI" id="CHEBI:29748"/>
        <dbReference type="ChEBI" id="CHEBI:29985"/>
        <dbReference type="ChEBI" id="CHEBI:58359"/>
        <dbReference type="EC" id="4.1.3.27"/>
    </reaction>
</comment>
<evidence type="ECO:0000256" key="1">
    <source>
        <dbReference type="ARBA" id="ARBA00022962"/>
    </source>
</evidence>
<dbReference type="InterPro" id="IPR017926">
    <property type="entry name" value="GATASE"/>
</dbReference>
<evidence type="ECO:0000259" key="4">
    <source>
        <dbReference type="Pfam" id="PF00117"/>
    </source>
</evidence>
<evidence type="ECO:0000313" key="7">
    <source>
        <dbReference type="EMBL" id="SIS36872.1"/>
    </source>
</evidence>
<dbReference type="GO" id="GO:0004049">
    <property type="term" value="F:anthranilate synthase activity"/>
    <property type="evidence" value="ECO:0007669"/>
    <property type="project" value="UniProtKB-UniRule"/>
</dbReference>
<dbReference type="InterPro" id="IPR005801">
    <property type="entry name" value="ADC_synthase"/>
</dbReference>
<dbReference type="PIRSF" id="PIRSF036934">
    <property type="entry name" value="TrpE-G"/>
    <property type="match status" value="1"/>
</dbReference>
<accession>A0A1N7III5</accession>
<dbReference type="InterPro" id="IPR006221">
    <property type="entry name" value="TrpG/PapA_dom"/>
</dbReference>
<dbReference type="EMBL" id="FTOA01000001">
    <property type="protein sequence ID" value="SIS36872.1"/>
    <property type="molecule type" value="Genomic_DNA"/>
</dbReference>
<dbReference type="NCBIfam" id="NF010081">
    <property type="entry name" value="PRK13566.1"/>
    <property type="match status" value="1"/>
</dbReference>
<dbReference type="PRINTS" id="PR00096">
    <property type="entry name" value="GATASE"/>
</dbReference>
<dbReference type="PANTHER" id="PTHR11236">
    <property type="entry name" value="AMINOBENZOATE/ANTHRANILATE SYNTHASE"/>
    <property type="match status" value="1"/>
</dbReference>
<keyword evidence="8" id="KW-1185">Reference proteome</keyword>
<dbReference type="InterPro" id="IPR029062">
    <property type="entry name" value="Class_I_gatase-like"/>
</dbReference>
<dbReference type="Proteomes" id="UP000185678">
    <property type="component" value="Unassembled WGS sequence"/>
</dbReference>
<dbReference type="EC" id="4.1.3.27" evidence="2 3"/>
<dbReference type="UniPathway" id="UPA00035">
    <property type="reaction ID" value="UER00040"/>
</dbReference>
<dbReference type="SUPFAM" id="SSF52317">
    <property type="entry name" value="Class I glutamine amidotransferase-like"/>
    <property type="match status" value="1"/>
</dbReference>
<dbReference type="Gene3D" id="3.40.50.880">
    <property type="match status" value="1"/>
</dbReference>
<dbReference type="OrthoDB" id="9803598at2"/>
<feature type="domain" description="Chorismate-utilising enzyme C-terminal" evidence="5">
    <location>
        <begin position="253"/>
        <end position="509"/>
    </location>
</feature>
<protein>
    <recommendedName>
        <fullName evidence="2 3">Anthranilate synthase</fullName>
        <ecNumber evidence="2 3">4.1.3.27</ecNumber>
    </recommendedName>
</protein>
<sequence length="765" mass="83838">MTRISPRDLSPVLPFSQPDRCFELACGLRVQAAIRPCPPERLDRLIPQLDHQRGVLFSCGVDAPGRYRRQRLAMINPPLMVVIRQRAVEIKALNQRGEIILSALRLAFPEAVADAQQIALIAPQQDHLGSEETRTRRPSVFTVLRRLMAALASPHDPLLGLYGAFGYDLTFALEDIPRHLPRPHDQRDLVLYLPDRLLRHDPASGLAEEVCYEFAFGAGQDERQTDGLPRNGAFFALPDSDRSVIRADHGQGDYAGQVARAQELFARGDLFELVLSQTFSRPTRLRPSEVYQRLTRANPAPYEALISLGEGEHLVSASPEMFVRVRQDGPQQVVETCPISGTIRRGADALGDADQCLTLLNSAKDHAELTMCTDVDRNDKARVCQPGSVRVTGRRMIELYSRLIHTVDHVQGVLRPDMDALDAFLTHTWAVTVTGAPKLHAMRQVEAMERSSRRWYGGAFGVLRCDGSLETGLTLRTVRLAAGVAEVRVGATLLYDSDPQAEQDECVLKASALMAILDQPSAEAQTGTAPAPLPGQGRRLLLVDHEDSFVLTLADYLRQSGAEVVTLRPDPARQALRDTPQAYDLVVLSPGPGKPSDFGLSATLALAEQAGLPLFGVCLGLQGMVEYYGGSLRQLAVPMHGKASLIHHHGEALFAGLPQPLAVGRYHSLAADHLPDVLTAIAHSDDGTVMAIAHRTRPLWAVQFHPESILTAQEDHGLQMIRTLWELVAAHSGAESLVRANPEQMGPSATTYLPKIQDVRAFEVI</sequence>
<reference evidence="7 8" key="1">
    <citation type="submission" date="2017-01" db="EMBL/GenBank/DDBJ databases">
        <authorList>
            <person name="Mah S.A."/>
            <person name="Swanson W.J."/>
            <person name="Moy G.W."/>
            <person name="Vacquier V.D."/>
        </authorList>
    </citation>
    <scope>NUCLEOTIDE SEQUENCE [LARGE SCALE GENOMIC DNA]</scope>
    <source>
        <strain evidence="7 8">DSM 11589</strain>
    </source>
</reference>
<keyword evidence="1" id="KW-0315">Glutamine amidotransferase</keyword>
<dbReference type="InterPro" id="IPR006805">
    <property type="entry name" value="Anth_synth_I_N"/>
</dbReference>
<organism evidence="7 8">
    <name type="scientific">Insolitispirillum peregrinum</name>
    <dbReference type="NCBI Taxonomy" id="80876"/>
    <lineage>
        <taxon>Bacteria</taxon>
        <taxon>Pseudomonadati</taxon>
        <taxon>Pseudomonadota</taxon>
        <taxon>Alphaproteobacteria</taxon>
        <taxon>Rhodospirillales</taxon>
        <taxon>Novispirillaceae</taxon>
        <taxon>Insolitispirillum</taxon>
    </lineage>
</organism>
<dbReference type="Pfam" id="PF00425">
    <property type="entry name" value="Chorismate_bind"/>
    <property type="match status" value="1"/>
</dbReference>
<evidence type="ECO:0000256" key="3">
    <source>
        <dbReference type="PIRNR" id="PIRNR036934"/>
    </source>
</evidence>
<evidence type="ECO:0000256" key="2">
    <source>
        <dbReference type="NCBIfam" id="TIGR01815"/>
    </source>
</evidence>
<feature type="domain" description="Glutamine amidotransferase" evidence="4">
    <location>
        <begin position="541"/>
        <end position="718"/>
    </location>
</feature>
<keyword evidence="3" id="KW-0028">Amino-acid biosynthesis</keyword>
<dbReference type="CDD" id="cd01743">
    <property type="entry name" value="GATase1_Anthranilate_Synthase"/>
    <property type="match status" value="1"/>
</dbReference>
<dbReference type="PANTHER" id="PTHR11236:SF9">
    <property type="entry name" value="ANTHRANILATE SYNTHASE COMPONENT 1"/>
    <property type="match status" value="1"/>
</dbReference>
<dbReference type="AlphaFoldDB" id="A0A1N7III5"/>
<dbReference type="InterPro" id="IPR019999">
    <property type="entry name" value="Anth_synth_I-like"/>
</dbReference>
<keyword evidence="3" id="KW-0057">Aromatic amino acid biosynthesis</keyword>
<evidence type="ECO:0000313" key="8">
    <source>
        <dbReference type="Proteomes" id="UP000185678"/>
    </source>
</evidence>
<dbReference type="InterPro" id="IPR010112">
    <property type="entry name" value="TrpE-G_bact"/>
</dbReference>
<comment type="pathway">
    <text evidence="3">Amino-acid biosynthesis; L-tryptophan biosynthesis; L-tryptophan from chorismate: step 1/5.</text>
</comment>
<name>A0A1N7III5_9PROT</name>
<gene>
    <name evidence="7" type="ORF">SAMN05421779_101136</name>
</gene>
<dbReference type="STRING" id="80876.SAMN05421779_101136"/>
<dbReference type="GO" id="GO:0000162">
    <property type="term" value="P:L-tryptophan biosynthetic process"/>
    <property type="evidence" value="ECO:0007669"/>
    <property type="project" value="UniProtKB-UniRule"/>
</dbReference>
<dbReference type="Gene3D" id="3.60.120.10">
    <property type="entry name" value="Anthranilate synthase"/>
    <property type="match status" value="1"/>
</dbReference>
<dbReference type="RefSeq" id="WP_076398048.1">
    <property type="nucleotide sequence ID" value="NZ_FTOA01000001.1"/>
</dbReference>
<dbReference type="InterPro" id="IPR015890">
    <property type="entry name" value="Chorismate_C"/>
</dbReference>
<dbReference type="Pfam" id="PF04715">
    <property type="entry name" value="Anth_synt_I_N"/>
    <property type="match status" value="1"/>
</dbReference>
<evidence type="ECO:0000259" key="5">
    <source>
        <dbReference type="Pfam" id="PF00425"/>
    </source>
</evidence>
<dbReference type="PROSITE" id="PS51273">
    <property type="entry name" value="GATASE_TYPE_1"/>
    <property type="match status" value="1"/>
</dbReference>
<dbReference type="PRINTS" id="PR00097">
    <property type="entry name" value="ANTSNTHASEII"/>
</dbReference>